<dbReference type="EMBL" id="JARWAM010000034">
    <property type="protein sequence ID" value="MDR5907843.1"/>
    <property type="molecule type" value="Genomic_DNA"/>
</dbReference>
<protein>
    <submittedName>
        <fullName evidence="5">GNAT family N-acetyltransferase</fullName>
    </submittedName>
</protein>
<evidence type="ECO:0000256" key="3">
    <source>
        <dbReference type="ARBA" id="ARBA00022679"/>
    </source>
</evidence>
<accession>A0ABU1HK40</accession>
<keyword evidence="3" id="KW-0808">Transferase</keyword>
<gene>
    <name evidence="5" type="ORF">QC821_21440</name>
</gene>
<name>A0ABU1HK40_9GAMM</name>
<dbReference type="RefSeq" id="WP_309725523.1">
    <property type="nucleotide sequence ID" value="NZ_JARWAM010000034.1"/>
</dbReference>
<evidence type="ECO:0000256" key="1">
    <source>
        <dbReference type="ARBA" id="ARBA00009342"/>
    </source>
</evidence>
<sequence length="176" mass="19371">MALHHCFVAANKTQQALSEFDCGKDEMNSFISRFACKHMGLGLSTTWVLPDTPAGMIPGNGNRSPIAAYFTLSQNTVDKESLPVTQSLPRYPIPTVLLARLAVDIKYQGQGIGGKTLITSLRKACELCDMGLPAYGLVLDVLDDNAMSFYQSYGIFHPLNDNPRRLFVGMKTIRQI</sequence>
<keyword evidence="4" id="KW-0012">Acyltransferase</keyword>
<dbReference type="PANTHER" id="PTHR36449">
    <property type="entry name" value="ACETYLTRANSFERASE-RELATED"/>
    <property type="match status" value="1"/>
</dbReference>
<proteinExistence type="inferred from homology"/>
<comment type="similarity">
    <text evidence="1">Belongs to the acetyltransferase family. GNAT subfamily.</text>
</comment>
<dbReference type="PANTHER" id="PTHR36449:SF1">
    <property type="entry name" value="ACETYLTRANSFERASE"/>
    <property type="match status" value="1"/>
</dbReference>
<evidence type="ECO:0000256" key="2">
    <source>
        <dbReference type="ARBA" id="ARBA00022649"/>
    </source>
</evidence>
<evidence type="ECO:0000313" key="5">
    <source>
        <dbReference type="EMBL" id="MDR5907843.1"/>
    </source>
</evidence>
<evidence type="ECO:0000313" key="6">
    <source>
        <dbReference type="Proteomes" id="UP001251374"/>
    </source>
</evidence>
<comment type="caution">
    <text evidence="5">The sequence shown here is derived from an EMBL/GenBank/DDBJ whole genome shotgun (WGS) entry which is preliminary data.</text>
</comment>
<keyword evidence="6" id="KW-1185">Reference proteome</keyword>
<dbReference type="Proteomes" id="UP001251374">
    <property type="component" value="Unassembled WGS sequence"/>
</dbReference>
<dbReference type="SUPFAM" id="SSF55729">
    <property type="entry name" value="Acyl-CoA N-acyltransferases (Nat)"/>
    <property type="match status" value="1"/>
</dbReference>
<reference evidence="5 6" key="1">
    <citation type="submission" date="2023-04" db="EMBL/GenBank/DDBJ databases">
        <title>A long-awaited taxogenomic arrangement of the family Halomonadaceae.</title>
        <authorList>
            <person name="De La Haba R."/>
            <person name="Chuvochina M."/>
            <person name="Wittouck S."/>
            <person name="Arahal D.R."/>
            <person name="Sanchez-Porro C."/>
            <person name="Hugenholtz P."/>
            <person name="Ventosa A."/>
        </authorList>
    </citation>
    <scope>NUCLEOTIDE SEQUENCE [LARGE SCALE GENOMIC DNA]</scope>
    <source>
        <strain evidence="5 6">DSM 26770</strain>
    </source>
</reference>
<evidence type="ECO:0000256" key="4">
    <source>
        <dbReference type="ARBA" id="ARBA00023315"/>
    </source>
</evidence>
<dbReference type="InterPro" id="IPR016181">
    <property type="entry name" value="Acyl_CoA_acyltransferase"/>
</dbReference>
<dbReference type="Gene3D" id="3.40.630.30">
    <property type="match status" value="1"/>
</dbReference>
<organism evidence="5 6">
    <name type="scientific">Franzmannia qiaohouensis</name>
    <dbReference type="NCBI Taxonomy" id="1329370"/>
    <lineage>
        <taxon>Bacteria</taxon>
        <taxon>Pseudomonadati</taxon>
        <taxon>Pseudomonadota</taxon>
        <taxon>Gammaproteobacteria</taxon>
        <taxon>Oceanospirillales</taxon>
        <taxon>Halomonadaceae</taxon>
        <taxon>Franzmannia</taxon>
    </lineage>
</organism>
<keyword evidence="2" id="KW-1277">Toxin-antitoxin system</keyword>